<dbReference type="EMBL" id="FPKW01000004">
    <property type="protein sequence ID" value="SFZ92969.1"/>
    <property type="molecule type" value="Genomic_DNA"/>
</dbReference>
<sequence>MLLLYICVTTCKSTVKDLNLYYNFKEYMKTIKKKLQAKILKLFFLGIIISWGFIDKAKAQNTEDTTFKNPPVNVEALFSNRGMTFQAIIDKKFVSAPKFGFFSVTNLVGEWDTNQVNDYMTQASLTYDLFKGFKLTGGFHTSSGTGIRPTVGVMYNYANQDWLVVAYPRVDLSKDSNVEGLVLVEYKPKINDKWRFYSRIQGLYAYTMNIEKHSRSYIQARAGLSYKEFTFGVGTNIDYYGPIRHNENSFGGFVSVLLF</sequence>
<keyword evidence="2" id="KW-1185">Reference proteome</keyword>
<evidence type="ECO:0008006" key="3">
    <source>
        <dbReference type="Google" id="ProtNLM"/>
    </source>
</evidence>
<dbReference type="Proteomes" id="UP000182034">
    <property type="component" value="Unassembled WGS sequence"/>
</dbReference>
<organism evidence="1 2">
    <name type="scientific">Chryseobacterium limigenitum</name>
    <dbReference type="NCBI Taxonomy" id="1612149"/>
    <lineage>
        <taxon>Bacteria</taxon>
        <taxon>Pseudomonadati</taxon>
        <taxon>Bacteroidota</taxon>
        <taxon>Flavobacteriia</taxon>
        <taxon>Flavobacteriales</taxon>
        <taxon>Weeksellaceae</taxon>
        <taxon>Chryseobacterium group</taxon>
        <taxon>Chryseobacterium</taxon>
    </lineage>
</organism>
<name>A0A1K2IKK5_9FLAO</name>
<evidence type="ECO:0000313" key="1">
    <source>
        <dbReference type="EMBL" id="SFZ92969.1"/>
    </source>
</evidence>
<dbReference type="AlphaFoldDB" id="A0A1K2IKK5"/>
<proteinExistence type="predicted"/>
<reference evidence="2" key="1">
    <citation type="submission" date="2016-10" db="EMBL/GenBank/DDBJ databases">
        <authorList>
            <person name="Varghese N."/>
            <person name="Submissions S."/>
        </authorList>
    </citation>
    <scope>NUCLEOTIDE SEQUENCE [LARGE SCALE GENOMIC DNA]</scope>
    <source>
        <strain evidence="2">SUR2</strain>
    </source>
</reference>
<accession>A0A1K2IKK5</accession>
<gene>
    <name evidence="1" type="ORF">SAMN05216324_10468</name>
</gene>
<evidence type="ECO:0000313" key="2">
    <source>
        <dbReference type="Proteomes" id="UP000182034"/>
    </source>
</evidence>
<protein>
    <recommendedName>
        <fullName evidence="3">MetA-pathway of phenol degradation</fullName>
    </recommendedName>
</protein>
<dbReference type="STRING" id="1612149.SAMN05216324_10468"/>